<keyword evidence="3" id="KW-1005">Bacterial flagellum biogenesis</keyword>
<keyword evidence="5" id="KW-1185">Reference proteome</keyword>
<evidence type="ECO:0000256" key="1">
    <source>
        <dbReference type="ARBA" id="ARBA00002397"/>
    </source>
</evidence>
<dbReference type="EMBL" id="CP148074">
    <property type="protein sequence ID" value="WXL25733.1"/>
    <property type="molecule type" value="Genomic_DNA"/>
</dbReference>
<comment type="similarity">
    <text evidence="2">Belongs to the FlgN family.</text>
</comment>
<gene>
    <name evidence="4" type="ORF">WG219_20955</name>
</gene>
<reference evidence="4 5" key="1">
    <citation type="submission" date="2024-03" db="EMBL/GenBank/DDBJ databases">
        <title>Complete genome of BD2.</title>
        <authorList>
            <person name="Cao G."/>
        </authorList>
    </citation>
    <scope>NUCLEOTIDE SEQUENCE [LARGE SCALE GENOMIC DNA]</scope>
    <source>
        <strain evidence="4 5">BD2</strain>
    </source>
</reference>
<accession>A0ABZ2RG32</accession>
<organism evidence="4 5">
    <name type="scientific">Ectopseudomonas mendocina</name>
    <name type="common">Pseudomonas mendocina</name>
    <dbReference type="NCBI Taxonomy" id="300"/>
    <lineage>
        <taxon>Bacteria</taxon>
        <taxon>Pseudomonadati</taxon>
        <taxon>Pseudomonadota</taxon>
        <taxon>Gammaproteobacteria</taxon>
        <taxon>Pseudomonadales</taxon>
        <taxon>Pseudomonadaceae</taxon>
        <taxon>Ectopseudomonas</taxon>
    </lineage>
</organism>
<evidence type="ECO:0000313" key="4">
    <source>
        <dbReference type="EMBL" id="WXL25733.1"/>
    </source>
</evidence>
<dbReference type="Pfam" id="PF05130">
    <property type="entry name" value="FlgN"/>
    <property type="match status" value="1"/>
</dbReference>
<protein>
    <submittedName>
        <fullName evidence="4">Flagellar protein FlgN</fullName>
    </submittedName>
</protein>
<dbReference type="InterPro" id="IPR007809">
    <property type="entry name" value="FlgN-like"/>
</dbReference>
<keyword evidence="4" id="KW-0969">Cilium</keyword>
<evidence type="ECO:0000256" key="3">
    <source>
        <dbReference type="ARBA" id="ARBA00022795"/>
    </source>
</evidence>
<dbReference type="Gene3D" id="1.20.58.300">
    <property type="entry name" value="FlgN-like"/>
    <property type="match status" value="1"/>
</dbReference>
<dbReference type="SUPFAM" id="SSF140566">
    <property type="entry name" value="FlgN-like"/>
    <property type="match status" value="1"/>
</dbReference>
<keyword evidence="4" id="KW-0282">Flagellum</keyword>
<name>A0ABZ2RG32_ECTME</name>
<dbReference type="Proteomes" id="UP001476583">
    <property type="component" value="Chromosome"/>
</dbReference>
<proteinExistence type="inferred from homology"/>
<keyword evidence="4" id="KW-0966">Cell projection</keyword>
<dbReference type="InterPro" id="IPR036679">
    <property type="entry name" value="FlgN-like_sf"/>
</dbReference>
<evidence type="ECO:0000313" key="5">
    <source>
        <dbReference type="Proteomes" id="UP001476583"/>
    </source>
</evidence>
<evidence type="ECO:0000256" key="2">
    <source>
        <dbReference type="ARBA" id="ARBA00007703"/>
    </source>
</evidence>
<comment type="function">
    <text evidence="1">Required for the efficient initiation of filament assembly.</text>
</comment>
<sequence>MTPREQQLLNIIAQDLQQDCVDHQRLLELMQALHQQLLERNTQQIDQLNEQINPLISQSRQRAERRSKVLGAFGLSIGPEAMQRLLGRYPQPQRQKLLQAWANLAELTVHCKRQNERNGKLLAMQNELLEQMLSDPANAHLYTPTYY</sequence>